<keyword evidence="1" id="KW-0732">Signal</keyword>
<dbReference type="Proteomes" id="UP001183246">
    <property type="component" value="Unassembled WGS sequence"/>
</dbReference>
<keyword evidence="3" id="KW-1185">Reference proteome</keyword>
<evidence type="ECO:0000313" key="2">
    <source>
        <dbReference type="EMBL" id="MDT0344975.1"/>
    </source>
</evidence>
<evidence type="ECO:0000256" key="1">
    <source>
        <dbReference type="SAM" id="SignalP"/>
    </source>
</evidence>
<dbReference type="InterPro" id="IPR021957">
    <property type="entry name" value="DUF3574"/>
</dbReference>
<dbReference type="EMBL" id="JAVREL010000012">
    <property type="protein sequence ID" value="MDT0344975.1"/>
    <property type="molecule type" value="Genomic_DNA"/>
</dbReference>
<organism evidence="2 3">
    <name type="scientific">Streptomyces litchfieldiae</name>
    <dbReference type="NCBI Taxonomy" id="3075543"/>
    <lineage>
        <taxon>Bacteria</taxon>
        <taxon>Bacillati</taxon>
        <taxon>Actinomycetota</taxon>
        <taxon>Actinomycetes</taxon>
        <taxon>Kitasatosporales</taxon>
        <taxon>Streptomycetaceae</taxon>
        <taxon>Streptomyces</taxon>
    </lineage>
</organism>
<reference evidence="3" key="1">
    <citation type="submission" date="2023-07" db="EMBL/GenBank/DDBJ databases">
        <title>30 novel species of actinomycetes from the DSMZ collection.</title>
        <authorList>
            <person name="Nouioui I."/>
        </authorList>
    </citation>
    <scope>NUCLEOTIDE SEQUENCE [LARGE SCALE GENOMIC DNA]</scope>
    <source>
        <strain evidence="3">DSM 44938</strain>
    </source>
</reference>
<proteinExistence type="predicted"/>
<dbReference type="RefSeq" id="WP_311706249.1">
    <property type="nucleotide sequence ID" value="NZ_JAVREL010000012.1"/>
</dbReference>
<feature type="chain" id="PRO_5046510809" evidence="1">
    <location>
        <begin position="21"/>
        <end position="140"/>
    </location>
</feature>
<name>A0ABU2MTL0_9ACTN</name>
<protein>
    <submittedName>
        <fullName evidence="2">DUF3574 domain-containing protein</fullName>
    </submittedName>
</protein>
<evidence type="ECO:0000313" key="3">
    <source>
        <dbReference type="Proteomes" id="UP001183246"/>
    </source>
</evidence>
<accession>A0ABU2MTL0</accession>
<feature type="signal peptide" evidence="1">
    <location>
        <begin position="1"/>
        <end position="20"/>
    </location>
</feature>
<comment type="caution">
    <text evidence="2">The sequence shown here is derived from an EMBL/GenBank/DDBJ whole genome shotgun (WGS) entry which is preliminary data.</text>
</comment>
<gene>
    <name evidence="2" type="ORF">RM590_20525</name>
</gene>
<dbReference type="Pfam" id="PF12098">
    <property type="entry name" value="DUF3574"/>
    <property type="match status" value="1"/>
</dbReference>
<sequence>MSFLLAALLVAGGGSTAAYAALEEEPAAAGASAYQETRLLFGTARPGGGEAVTDAEFRSFLGDFVTPRFPDGLTVQEGYGQWRDEHGVIERERSYELVLYYPAGDGGESDREIEEIRAEYLKRFGQESVARVDDRVRVAF</sequence>